<protein>
    <submittedName>
        <fullName evidence="8">MFS transporter</fullName>
    </submittedName>
</protein>
<dbReference type="AlphaFoldDB" id="A0A8J3LMU2"/>
<feature type="transmembrane region" description="Helical" evidence="7">
    <location>
        <begin position="343"/>
        <end position="366"/>
    </location>
</feature>
<dbReference type="SUPFAM" id="SSF103473">
    <property type="entry name" value="MFS general substrate transporter"/>
    <property type="match status" value="1"/>
</dbReference>
<evidence type="ECO:0000313" key="8">
    <source>
        <dbReference type="EMBL" id="GIG76073.1"/>
    </source>
</evidence>
<keyword evidence="9" id="KW-1185">Reference proteome</keyword>
<comment type="subcellular location">
    <subcellularLocation>
        <location evidence="1">Cell membrane</location>
        <topology evidence="1">Multi-pass membrane protein</topology>
    </subcellularLocation>
</comment>
<evidence type="ECO:0000256" key="3">
    <source>
        <dbReference type="ARBA" id="ARBA00022475"/>
    </source>
</evidence>
<dbReference type="CDD" id="cd06173">
    <property type="entry name" value="MFS_MefA_like"/>
    <property type="match status" value="1"/>
</dbReference>
<dbReference type="Pfam" id="PF05977">
    <property type="entry name" value="MFS_3"/>
    <property type="match status" value="1"/>
</dbReference>
<evidence type="ECO:0000256" key="1">
    <source>
        <dbReference type="ARBA" id="ARBA00004651"/>
    </source>
</evidence>
<feature type="transmembrane region" description="Helical" evidence="7">
    <location>
        <begin position="12"/>
        <end position="37"/>
    </location>
</feature>
<keyword evidence="4 7" id="KW-0812">Transmembrane</keyword>
<dbReference type="Gene3D" id="1.20.1250.20">
    <property type="entry name" value="MFS general substrate transporter like domains"/>
    <property type="match status" value="1"/>
</dbReference>
<name>A0A8J3LMU2_9ACTN</name>
<keyword evidence="2" id="KW-0813">Transport</keyword>
<keyword evidence="5 7" id="KW-1133">Transmembrane helix</keyword>
<feature type="transmembrane region" description="Helical" evidence="7">
    <location>
        <begin position="281"/>
        <end position="299"/>
    </location>
</feature>
<reference evidence="8" key="1">
    <citation type="submission" date="2021-01" db="EMBL/GenBank/DDBJ databases">
        <title>Whole genome shotgun sequence of Planosporangium flavigriseum NBRC 105377.</title>
        <authorList>
            <person name="Komaki H."/>
            <person name="Tamura T."/>
        </authorList>
    </citation>
    <scope>NUCLEOTIDE SEQUENCE</scope>
    <source>
        <strain evidence="8">NBRC 105377</strain>
    </source>
</reference>
<feature type="transmembrane region" description="Helical" evidence="7">
    <location>
        <begin position="372"/>
        <end position="392"/>
    </location>
</feature>
<dbReference type="InterPro" id="IPR036259">
    <property type="entry name" value="MFS_trans_sf"/>
</dbReference>
<evidence type="ECO:0000256" key="4">
    <source>
        <dbReference type="ARBA" id="ARBA00022692"/>
    </source>
</evidence>
<keyword evidence="3" id="KW-1003">Cell membrane</keyword>
<feature type="transmembrane region" description="Helical" evidence="7">
    <location>
        <begin position="219"/>
        <end position="243"/>
    </location>
</feature>
<evidence type="ECO:0000256" key="7">
    <source>
        <dbReference type="SAM" id="Phobius"/>
    </source>
</evidence>
<feature type="transmembrane region" description="Helical" evidence="7">
    <location>
        <begin position="77"/>
        <end position="95"/>
    </location>
</feature>
<accession>A0A8J3LMU2</accession>
<feature type="transmembrane region" description="Helical" evidence="7">
    <location>
        <begin position="101"/>
        <end position="123"/>
    </location>
</feature>
<feature type="transmembrane region" description="Helical" evidence="7">
    <location>
        <begin position="43"/>
        <end position="65"/>
    </location>
</feature>
<dbReference type="EMBL" id="BONU01000043">
    <property type="protein sequence ID" value="GIG76073.1"/>
    <property type="molecule type" value="Genomic_DNA"/>
</dbReference>
<organism evidence="8 9">
    <name type="scientific">Planosporangium flavigriseum</name>
    <dbReference type="NCBI Taxonomy" id="373681"/>
    <lineage>
        <taxon>Bacteria</taxon>
        <taxon>Bacillati</taxon>
        <taxon>Actinomycetota</taxon>
        <taxon>Actinomycetes</taxon>
        <taxon>Micromonosporales</taxon>
        <taxon>Micromonosporaceae</taxon>
        <taxon>Planosporangium</taxon>
    </lineage>
</organism>
<evidence type="ECO:0000256" key="5">
    <source>
        <dbReference type="ARBA" id="ARBA00022989"/>
    </source>
</evidence>
<feature type="transmembrane region" description="Helical" evidence="7">
    <location>
        <begin position="249"/>
        <end position="272"/>
    </location>
</feature>
<feature type="transmembrane region" description="Helical" evidence="7">
    <location>
        <begin position="164"/>
        <end position="184"/>
    </location>
</feature>
<comment type="caution">
    <text evidence="8">The sequence shown here is derived from an EMBL/GenBank/DDBJ whole genome shotgun (WGS) entry which is preliminary data.</text>
</comment>
<dbReference type="RefSeq" id="WP_275408277.1">
    <property type="nucleotide sequence ID" value="NZ_BAAAQJ010000016.1"/>
</dbReference>
<evidence type="ECO:0000256" key="6">
    <source>
        <dbReference type="ARBA" id="ARBA00023136"/>
    </source>
</evidence>
<feature type="transmembrane region" description="Helical" evidence="7">
    <location>
        <begin position="305"/>
        <end position="331"/>
    </location>
</feature>
<dbReference type="GO" id="GO:0005886">
    <property type="term" value="C:plasma membrane"/>
    <property type="evidence" value="ECO:0007669"/>
    <property type="project" value="UniProtKB-SubCell"/>
</dbReference>
<gene>
    <name evidence="8" type="ORF">Pfl04_44770</name>
</gene>
<proteinExistence type="predicted"/>
<evidence type="ECO:0000313" key="9">
    <source>
        <dbReference type="Proteomes" id="UP000653674"/>
    </source>
</evidence>
<dbReference type="PANTHER" id="PTHR43266:SF2">
    <property type="entry name" value="MAJOR FACILITATOR SUPERFAMILY (MFS) PROFILE DOMAIN-CONTAINING PROTEIN"/>
    <property type="match status" value="1"/>
</dbReference>
<dbReference type="InterPro" id="IPR010290">
    <property type="entry name" value="TM_effector"/>
</dbReference>
<dbReference type="PANTHER" id="PTHR43266">
    <property type="entry name" value="MACROLIDE-EFFLUX PROTEIN"/>
    <property type="match status" value="1"/>
</dbReference>
<keyword evidence="6 7" id="KW-0472">Membrane</keyword>
<evidence type="ECO:0000256" key="2">
    <source>
        <dbReference type="ARBA" id="ARBA00022448"/>
    </source>
</evidence>
<dbReference type="Proteomes" id="UP000653674">
    <property type="component" value="Unassembled WGS sequence"/>
</dbReference>
<sequence length="411" mass="42708">MIFAVLRRNRDFRRLVAAELVMFGGDWLVMVPLLVLLPRLTGSGLWGGLVLAVDTGIQAVLLPFAGTVADRLDRRRVMLVANAAGVVAVFALLFVRSPGTAWVAPAAVAALAVAKAFYTPAASAALPNLVEPEDLAAANAVAGSAWGTMAVVASSLGGVLAAHVGPYTCFVVTAVCLASAALLVGSVRRPMQVSVVRPPVRTFTAIGEALRYIRARPRVASLVTVQSGVGLGNGVLTAFPLLATTVFTVGATGTGVLFAARGLGAVIGPLLLRRALVNRSWLLPGMAVSMVAYGLAYLGVAVAPWFWLVVALVVIAHMGGGGNWAMATFALQAEVPDELRGRVIATNVMITTLAITLSQLAVGVAIDRVDTRVLVAGCGAVTVAYAIGWRLLTRRVLRRVGSDVESTVTTR</sequence>